<evidence type="ECO:0000256" key="2">
    <source>
        <dbReference type="ARBA" id="ARBA00022723"/>
    </source>
</evidence>
<dbReference type="OrthoDB" id="3010994at2759"/>
<dbReference type="GO" id="GO:0046983">
    <property type="term" value="F:protein dimerization activity"/>
    <property type="evidence" value="ECO:0007669"/>
    <property type="project" value="InterPro"/>
</dbReference>
<keyword evidence="5" id="KW-0539">Nucleus</keyword>
<feature type="compositionally biased region" description="Basic residues" evidence="6">
    <location>
        <begin position="186"/>
        <end position="196"/>
    </location>
</feature>
<evidence type="ECO:0000313" key="8">
    <source>
        <dbReference type="EMBL" id="KAF7345751.1"/>
    </source>
</evidence>
<dbReference type="SUPFAM" id="SSF53098">
    <property type="entry name" value="Ribonuclease H-like"/>
    <property type="match status" value="1"/>
</dbReference>
<proteinExistence type="predicted"/>
<feature type="domain" description="HAT C-terminal dimerisation" evidence="7">
    <location>
        <begin position="531"/>
        <end position="595"/>
    </location>
</feature>
<dbReference type="GO" id="GO:0008270">
    <property type="term" value="F:zinc ion binding"/>
    <property type="evidence" value="ECO:0007669"/>
    <property type="project" value="UniProtKB-KW"/>
</dbReference>
<dbReference type="GO" id="GO:0003743">
    <property type="term" value="F:translation initiation factor activity"/>
    <property type="evidence" value="ECO:0007669"/>
    <property type="project" value="UniProtKB-KW"/>
</dbReference>
<dbReference type="Pfam" id="PF05699">
    <property type="entry name" value="Dimer_Tnp_hAT"/>
    <property type="match status" value="1"/>
</dbReference>
<protein>
    <submittedName>
        <fullName evidence="8">Eukaryotic translation initiation factor 3</fullName>
    </submittedName>
</protein>
<feature type="compositionally biased region" description="Polar residues" evidence="6">
    <location>
        <begin position="141"/>
        <end position="163"/>
    </location>
</feature>
<name>A0A8H6XSF8_9AGAR</name>
<keyword evidence="9" id="KW-1185">Reference proteome</keyword>
<dbReference type="Proteomes" id="UP000620124">
    <property type="component" value="Unassembled WGS sequence"/>
</dbReference>
<dbReference type="InterPro" id="IPR008906">
    <property type="entry name" value="HATC_C_dom"/>
</dbReference>
<comment type="subcellular location">
    <subcellularLocation>
        <location evidence="1">Nucleus</location>
    </subcellularLocation>
</comment>
<dbReference type="EMBL" id="JACAZI010000013">
    <property type="protein sequence ID" value="KAF7345751.1"/>
    <property type="molecule type" value="Genomic_DNA"/>
</dbReference>
<accession>A0A8H6XSF8</accession>
<comment type="caution">
    <text evidence="8">The sequence shown here is derived from an EMBL/GenBank/DDBJ whole genome shotgun (WGS) entry which is preliminary data.</text>
</comment>
<dbReference type="GO" id="GO:0005634">
    <property type="term" value="C:nucleus"/>
    <property type="evidence" value="ECO:0007669"/>
    <property type="project" value="UniProtKB-SubCell"/>
</dbReference>
<gene>
    <name evidence="8" type="ORF">MVEN_01595300</name>
</gene>
<evidence type="ECO:0000256" key="4">
    <source>
        <dbReference type="ARBA" id="ARBA00022833"/>
    </source>
</evidence>
<keyword evidence="3" id="KW-0863">Zinc-finger</keyword>
<evidence type="ECO:0000313" key="9">
    <source>
        <dbReference type="Proteomes" id="UP000620124"/>
    </source>
</evidence>
<feature type="region of interest" description="Disordered" evidence="6">
    <location>
        <begin position="133"/>
        <end position="310"/>
    </location>
</feature>
<dbReference type="AlphaFoldDB" id="A0A8H6XSF8"/>
<evidence type="ECO:0000256" key="3">
    <source>
        <dbReference type="ARBA" id="ARBA00022771"/>
    </source>
</evidence>
<feature type="compositionally biased region" description="Polar residues" evidence="6">
    <location>
        <begin position="1"/>
        <end position="15"/>
    </location>
</feature>
<dbReference type="InterPro" id="IPR012337">
    <property type="entry name" value="RNaseH-like_sf"/>
</dbReference>
<evidence type="ECO:0000259" key="7">
    <source>
        <dbReference type="Pfam" id="PF05699"/>
    </source>
</evidence>
<keyword evidence="8" id="KW-0396">Initiation factor</keyword>
<keyword evidence="8" id="KW-0648">Protein biosynthesis</keyword>
<reference evidence="8" key="1">
    <citation type="submission" date="2020-05" db="EMBL/GenBank/DDBJ databases">
        <title>Mycena genomes resolve the evolution of fungal bioluminescence.</title>
        <authorList>
            <person name="Tsai I.J."/>
        </authorList>
    </citation>
    <scope>NUCLEOTIDE SEQUENCE</scope>
    <source>
        <strain evidence="8">CCC161011</strain>
    </source>
</reference>
<keyword evidence="2" id="KW-0479">Metal-binding</keyword>
<feature type="compositionally biased region" description="Acidic residues" evidence="6">
    <location>
        <begin position="221"/>
        <end position="230"/>
    </location>
</feature>
<evidence type="ECO:0000256" key="5">
    <source>
        <dbReference type="ARBA" id="ARBA00023242"/>
    </source>
</evidence>
<dbReference type="PANTHER" id="PTHR46481:SF10">
    <property type="entry name" value="ZINC FINGER BED DOMAIN-CONTAINING PROTEIN 39"/>
    <property type="match status" value="1"/>
</dbReference>
<organism evidence="8 9">
    <name type="scientific">Mycena venus</name>
    <dbReference type="NCBI Taxonomy" id="2733690"/>
    <lineage>
        <taxon>Eukaryota</taxon>
        <taxon>Fungi</taxon>
        <taxon>Dikarya</taxon>
        <taxon>Basidiomycota</taxon>
        <taxon>Agaricomycotina</taxon>
        <taxon>Agaricomycetes</taxon>
        <taxon>Agaricomycetidae</taxon>
        <taxon>Agaricales</taxon>
        <taxon>Marasmiineae</taxon>
        <taxon>Mycenaceae</taxon>
        <taxon>Mycena</taxon>
    </lineage>
</organism>
<dbReference type="PANTHER" id="PTHR46481">
    <property type="entry name" value="ZINC FINGER BED DOMAIN-CONTAINING PROTEIN 4"/>
    <property type="match status" value="1"/>
</dbReference>
<feature type="region of interest" description="Disordered" evidence="6">
    <location>
        <begin position="1"/>
        <end position="27"/>
    </location>
</feature>
<feature type="compositionally biased region" description="Polar residues" evidence="6">
    <location>
        <begin position="197"/>
        <end position="212"/>
    </location>
</feature>
<sequence>MTSRPARNRQVSSRLTDGANGKAPSAVHQSVLAETVPEAPADDDIHRIITRLEHPDGTVAATFNRRFNILFGEDTRGSDGHLKNIWHGDFGMGCVVEYLNSIHWESARIPFDLTEPKLTRVANELEHLCGSHLDKRPVKSGGSSAKTKVNESSARTDANSRPSFTKEPGYEQKMDQLFQASTTIKSKSKPSKKKRGGNNSHEAGDDSNTSYTFRRPRACSEEADDDFDVMEIERPPTPEGSGKRRRVVIDDEGSVDKASESRPKKKAKKAKQSTSLPSAPPKVTVVKISDSDSDEERPETKRGPSSTSRNHFHLPIAVKVKGEKRWEFKCRHCKASYTFQRTLGKEGNFNDEKPQPSLGNLATHIRTKHGNDVKIPTSEPGMTREISEASAKIMESFLREGKLNPALNPTQIGFNRAFAAWIIEDNLADTTVRNTLAKLFCEMFETIKSELVNVKSKIAASTDTWSTHSMMFTFAGTIASWVSEDWQLIERVIDFHPIGDKEHEGVYAAAGLAKRLSELALTYGSGELNAPLAWWKIHERDFPVIAAMARDFFAIPGISVSVERLFSKSRHLCRETRSSMHADTIMKAMLTKMWIKAGLFKLKQS</sequence>
<evidence type="ECO:0000256" key="6">
    <source>
        <dbReference type="SAM" id="MobiDB-lite"/>
    </source>
</evidence>
<evidence type="ECO:0000256" key="1">
    <source>
        <dbReference type="ARBA" id="ARBA00004123"/>
    </source>
</evidence>
<dbReference type="InterPro" id="IPR052035">
    <property type="entry name" value="ZnF_BED_domain_contain"/>
</dbReference>
<keyword evidence="4" id="KW-0862">Zinc</keyword>